<dbReference type="Gene3D" id="2.60.300.12">
    <property type="entry name" value="HesB-like domain"/>
    <property type="match status" value="1"/>
</dbReference>
<sequence length="114" mass="12442">MSLYITFTDAAKRALASIVAKSGRQLKLMFDTDGCGCLVDGVPALWLVDKADDDDLAVETNFVPVLVERSRLIFFDETMTIDVKPGTTVFQLKSPGQTLNGHMPLVEVKSGHGR</sequence>
<protein>
    <submittedName>
        <fullName evidence="2">Iron-sulfur cluster biosynthesis family protein</fullName>
    </submittedName>
</protein>
<dbReference type="Proteomes" id="UP000032522">
    <property type="component" value="Unassembled WGS sequence"/>
</dbReference>
<dbReference type="RefSeq" id="WP_044730928.1">
    <property type="nucleotide sequence ID" value="NZ_JYBP01000003.1"/>
</dbReference>
<proteinExistence type="predicted"/>
<evidence type="ECO:0000259" key="1">
    <source>
        <dbReference type="Pfam" id="PF01521"/>
    </source>
</evidence>
<dbReference type="InterPro" id="IPR035903">
    <property type="entry name" value="HesB-like_dom_sf"/>
</dbReference>
<evidence type="ECO:0000313" key="2">
    <source>
        <dbReference type="EMBL" id="KJE27771.1"/>
    </source>
</evidence>
<feature type="domain" description="Core" evidence="1">
    <location>
        <begin position="4"/>
        <end position="106"/>
    </location>
</feature>
<dbReference type="PATRIC" id="fig|1462.6.peg.819"/>
<organism evidence="2 3">
    <name type="scientific">Geobacillus kaustophilus</name>
    <dbReference type="NCBI Taxonomy" id="1462"/>
    <lineage>
        <taxon>Bacteria</taxon>
        <taxon>Bacillati</taxon>
        <taxon>Bacillota</taxon>
        <taxon>Bacilli</taxon>
        <taxon>Bacillales</taxon>
        <taxon>Anoxybacillaceae</taxon>
        <taxon>Geobacillus</taxon>
        <taxon>Geobacillus thermoleovorans group</taxon>
    </lineage>
</organism>
<reference evidence="2 3" key="1">
    <citation type="submission" date="2015-01" db="EMBL/GenBank/DDBJ databases">
        <authorList>
            <person name="Filippidou S."/>
            <person name="Jeanneret N."/>
            <person name="Russel-Delif L."/>
            <person name="Junier T."/>
            <person name="Wunderlin T."/>
            <person name="Molina V."/>
            <person name="Johnson S.L."/>
            <person name="Davenport K.W."/>
            <person name="Chain P.S."/>
            <person name="Dorador C."/>
            <person name="Junier P."/>
        </authorList>
    </citation>
    <scope>NUCLEOTIDE SEQUENCE [LARGE SCALE GENOMIC DNA]</scope>
    <source>
        <strain evidence="2 3">Et7/4</strain>
    </source>
</reference>
<comment type="caution">
    <text evidence="2">The sequence shown here is derived from an EMBL/GenBank/DDBJ whole genome shotgun (WGS) entry which is preliminary data.</text>
</comment>
<dbReference type="AlphaFoldDB" id="A0A0D8BUD3"/>
<dbReference type="EMBL" id="JYBP01000003">
    <property type="protein sequence ID" value="KJE27771.1"/>
    <property type="molecule type" value="Genomic_DNA"/>
</dbReference>
<evidence type="ECO:0000313" key="3">
    <source>
        <dbReference type="Proteomes" id="UP000032522"/>
    </source>
</evidence>
<accession>A0A0D8BUD3</accession>
<dbReference type="Pfam" id="PF01521">
    <property type="entry name" value="Fe-S_biosyn"/>
    <property type="match status" value="1"/>
</dbReference>
<dbReference type="InterPro" id="IPR000361">
    <property type="entry name" value="ATAP_core_dom"/>
</dbReference>
<gene>
    <name evidence="2" type="ORF">LG52_675</name>
</gene>
<dbReference type="SUPFAM" id="SSF89360">
    <property type="entry name" value="HesB-like domain"/>
    <property type="match status" value="1"/>
</dbReference>
<dbReference type="OrthoDB" id="2361087at2"/>
<name>A0A0D8BUD3_GEOKU</name>